<dbReference type="EMBL" id="CAJVPI010000591">
    <property type="protein sequence ID" value="CAG8553332.1"/>
    <property type="molecule type" value="Genomic_DNA"/>
</dbReference>
<evidence type="ECO:0000313" key="1">
    <source>
        <dbReference type="EMBL" id="CAG8553332.1"/>
    </source>
</evidence>
<accession>A0A9N9FQ01</accession>
<evidence type="ECO:0000313" key="2">
    <source>
        <dbReference type="Proteomes" id="UP000789739"/>
    </source>
</evidence>
<comment type="caution">
    <text evidence="1">The sequence shown here is derived from an EMBL/GenBank/DDBJ whole genome shotgun (WGS) entry which is preliminary data.</text>
</comment>
<keyword evidence="2" id="KW-1185">Reference proteome</keyword>
<proteinExistence type="predicted"/>
<protein>
    <submittedName>
        <fullName evidence="1">1857_t:CDS:1</fullName>
    </submittedName>
</protein>
<dbReference type="AlphaFoldDB" id="A0A9N9FQ01"/>
<gene>
    <name evidence="1" type="ORF">PBRASI_LOCUS5203</name>
</gene>
<dbReference type="Proteomes" id="UP000789739">
    <property type="component" value="Unassembled WGS sequence"/>
</dbReference>
<sequence>MINGILISYPNGVNESYAFVDKSSNSYVVITETENSDFTVSDLLSSVGGSEELSPWGLIHKLPCIRHKVRSTLYLHLRNYGKSEKNQQANSDNSNIPFLDPASSKNLSVEQRLLSLELFLKEYVVRVDNVVKNGRRMIMHLRIYY</sequence>
<dbReference type="OrthoDB" id="2339353at2759"/>
<name>A0A9N9FQ01_9GLOM</name>
<reference evidence="1" key="1">
    <citation type="submission" date="2021-06" db="EMBL/GenBank/DDBJ databases">
        <authorList>
            <person name="Kallberg Y."/>
            <person name="Tangrot J."/>
            <person name="Rosling A."/>
        </authorList>
    </citation>
    <scope>NUCLEOTIDE SEQUENCE</scope>
    <source>
        <strain evidence="1">BR232B</strain>
    </source>
</reference>
<organism evidence="1 2">
    <name type="scientific">Paraglomus brasilianum</name>
    <dbReference type="NCBI Taxonomy" id="144538"/>
    <lineage>
        <taxon>Eukaryota</taxon>
        <taxon>Fungi</taxon>
        <taxon>Fungi incertae sedis</taxon>
        <taxon>Mucoromycota</taxon>
        <taxon>Glomeromycotina</taxon>
        <taxon>Glomeromycetes</taxon>
        <taxon>Paraglomerales</taxon>
        <taxon>Paraglomeraceae</taxon>
        <taxon>Paraglomus</taxon>
    </lineage>
</organism>